<keyword evidence="5" id="KW-0804">Transcription</keyword>
<proteinExistence type="predicted"/>
<keyword evidence="4 7" id="KW-0238">DNA-binding</keyword>
<dbReference type="Proteomes" id="UP000054709">
    <property type="component" value="Unassembled WGS sequence"/>
</dbReference>
<evidence type="ECO:0000256" key="7">
    <source>
        <dbReference type="PROSITE-ProRule" id="PRU01091"/>
    </source>
</evidence>
<dbReference type="SMART" id="SM00862">
    <property type="entry name" value="Trans_reg_C"/>
    <property type="match status" value="1"/>
</dbReference>
<evidence type="ECO:0000313" key="10">
    <source>
        <dbReference type="EMBL" id="KTD86477.1"/>
    </source>
</evidence>
<evidence type="ECO:0000256" key="3">
    <source>
        <dbReference type="ARBA" id="ARBA00023015"/>
    </source>
</evidence>
<dbReference type="SUPFAM" id="SSF46894">
    <property type="entry name" value="C-terminal effector domain of the bipartite response regulators"/>
    <property type="match status" value="1"/>
</dbReference>
<dbReference type="EMBL" id="LCZJ02000019">
    <property type="protein sequence ID" value="KTD86477.1"/>
    <property type="molecule type" value="Genomic_DNA"/>
</dbReference>
<dbReference type="OrthoDB" id="188184at2"/>
<comment type="caution">
    <text evidence="10">The sequence shown here is derived from an EMBL/GenBank/DDBJ whole genome shotgun (WGS) entry which is preliminary data.</text>
</comment>
<dbReference type="PROSITE" id="PS51755">
    <property type="entry name" value="OMPR_PHOB"/>
    <property type="match status" value="1"/>
</dbReference>
<name>A0A0W1AYU2_9BACL</name>
<evidence type="ECO:0008006" key="12">
    <source>
        <dbReference type="Google" id="ProtNLM"/>
    </source>
</evidence>
<reference evidence="10 11" key="1">
    <citation type="journal article" date="2015" name="Int. Biodeterior. Biodegradation">
        <title>Physiological and genetic screening methods for the isolation of methyl tert-butyl ether-degrading bacteria for bioremediation purposes.</title>
        <authorList>
            <person name="Guisado I.M."/>
            <person name="Purswani J."/>
            <person name="Gonzalez Lopez J."/>
            <person name="Pozo C."/>
        </authorList>
    </citation>
    <scope>NUCLEOTIDE SEQUENCE [LARGE SCALE GENOMIC DNA]</scope>
    <source>
        <strain evidence="10 11">SH7</strain>
    </source>
</reference>
<evidence type="ECO:0000313" key="11">
    <source>
        <dbReference type="Proteomes" id="UP000054709"/>
    </source>
</evidence>
<dbReference type="PANTHER" id="PTHR48111:SF22">
    <property type="entry name" value="REGULATOR OF RPOS"/>
    <property type="match status" value="1"/>
</dbReference>
<accession>A0A0W1AYU2</accession>
<dbReference type="GO" id="GO:0032993">
    <property type="term" value="C:protein-DNA complex"/>
    <property type="evidence" value="ECO:0007669"/>
    <property type="project" value="TreeGrafter"/>
</dbReference>
<dbReference type="InterPro" id="IPR016032">
    <property type="entry name" value="Sig_transdc_resp-reg_C-effctor"/>
</dbReference>
<feature type="DNA-binding region" description="OmpR/PhoB-type" evidence="7">
    <location>
        <begin position="192"/>
        <end position="290"/>
    </location>
</feature>
<dbReference type="GO" id="GO:0006355">
    <property type="term" value="P:regulation of DNA-templated transcription"/>
    <property type="evidence" value="ECO:0007669"/>
    <property type="project" value="InterPro"/>
</dbReference>
<protein>
    <recommendedName>
        <fullName evidence="12">OmpR/PhoB-type domain-containing protein</fullName>
    </recommendedName>
</protein>
<evidence type="ECO:0000256" key="5">
    <source>
        <dbReference type="ARBA" id="ARBA00023163"/>
    </source>
</evidence>
<dbReference type="InterPro" id="IPR001867">
    <property type="entry name" value="OmpR/PhoB-type_DNA-bd"/>
</dbReference>
<dbReference type="SUPFAM" id="SSF52172">
    <property type="entry name" value="CheY-like"/>
    <property type="match status" value="1"/>
</dbReference>
<dbReference type="CDD" id="cd00156">
    <property type="entry name" value="REC"/>
    <property type="match status" value="1"/>
</dbReference>
<dbReference type="Gene3D" id="3.40.50.2300">
    <property type="match status" value="1"/>
</dbReference>
<evidence type="ECO:0000256" key="6">
    <source>
        <dbReference type="PROSITE-ProRule" id="PRU00169"/>
    </source>
</evidence>
<keyword evidence="11" id="KW-1185">Reference proteome</keyword>
<dbReference type="InterPro" id="IPR001789">
    <property type="entry name" value="Sig_transdc_resp-reg_receiver"/>
</dbReference>
<keyword evidence="1" id="KW-0597">Phosphoprotein</keyword>
<evidence type="ECO:0000256" key="1">
    <source>
        <dbReference type="ARBA" id="ARBA00022553"/>
    </source>
</evidence>
<sequence>MGQRILLLLEAFIIDILDKEAANRCSDHFLGMVFLFSGKSISTAVMLVKVIWIWGNFVIEQIIWYIADSRSREEDRVVIESVLQDIGLEATKSEDPEDLRLSISKVEPVLLLAELCEVGTWEGWDIISAVRAEGMILPVMVISGEQADSGTEAVSAFSAGGNEYMTKPLHTGEFKHRILNLLTLTGRRRNLNQILRVDGLMLDPSRRFVRRDGIELKMTPKEFDLLYYLAANQGMICSRIEILKEVWGYQFHADTNVVDVYIRHIRLKVDKGHRNKLIHTVRGTGYVMRAPEGGTTS</sequence>
<dbReference type="FunFam" id="1.10.10.10:FF:000005">
    <property type="entry name" value="Two-component system response regulator"/>
    <property type="match status" value="1"/>
</dbReference>
<organism evidence="10 11">
    <name type="scientific">Paenibacillus etheri</name>
    <dbReference type="NCBI Taxonomy" id="1306852"/>
    <lineage>
        <taxon>Bacteria</taxon>
        <taxon>Bacillati</taxon>
        <taxon>Bacillota</taxon>
        <taxon>Bacilli</taxon>
        <taxon>Bacillales</taxon>
        <taxon>Paenibacillaceae</taxon>
        <taxon>Paenibacillus</taxon>
    </lineage>
</organism>
<feature type="domain" description="Response regulatory" evidence="8">
    <location>
        <begin position="65"/>
        <end position="182"/>
    </location>
</feature>
<dbReference type="InterPro" id="IPR011006">
    <property type="entry name" value="CheY-like_superfamily"/>
</dbReference>
<keyword evidence="3" id="KW-0805">Transcription regulation</keyword>
<dbReference type="GO" id="GO:0005829">
    <property type="term" value="C:cytosol"/>
    <property type="evidence" value="ECO:0007669"/>
    <property type="project" value="TreeGrafter"/>
</dbReference>
<evidence type="ECO:0000256" key="4">
    <source>
        <dbReference type="ARBA" id="ARBA00023125"/>
    </source>
</evidence>
<dbReference type="Gene3D" id="1.10.10.10">
    <property type="entry name" value="Winged helix-like DNA-binding domain superfamily/Winged helix DNA-binding domain"/>
    <property type="match status" value="1"/>
</dbReference>
<dbReference type="InterPro" id="IPR039420">
    <property type="entry name" value="WalR-like"/>
</dbReference>
<gene>
    <name evidence="10" type="ORF">UQ64_13425</name>
</gene>
<dbReference type="GO" id="GO:0000976">
    <property type="term" value="F:transcription cis-regulatory region binding"/>
    <property type="evidence" value="ECO:0007669"/>
    <property type="project" value="TreeGrafter"/>
</dbReference>
<evidence type="ECO:0000259" key="9">
    <source>
        <dbReference type="PROSITE" id="PS51755"/>
    </source>
</evidence>
<comment type="caution">
    <text evidence="6">Lacks conserved residue(s) required for the propagation of feature annotation.</text>
</comment>
<dbReference type="CDD" id="cd00383">
    <property type="entry name" value="trans_reg_C"/>
    <property type="match status" value="1"/>
</dbReference>
<dbReference type="PANTHER" id="PTHR48111">
    <property type="entry name" value="REGULATOR OF RPOS"/>
    <property type="match status" value="1"/>
</dbReference>
<feature type="domain" description="OmpR/PhoB-type" evidence="9">
    <location>
        <begin position="192"/>
        <end position="290"/>
    </location>
</feature>
<evidence type="ECO:0000259" key="8">
    <source>
        <dbReference type="PROSITE" id="PS50110"/>
    </source>
</evidence>
<keyword evidence="2" id="KW-0902">Two-component regulatory system</keyword>
<dbReference type="Pfam" id="PF00486">
    <property type="entry name" value="Trans_reg_C"/>
    <property type="match status" value="1"/>
</dbReference>
<dbReference type="PROSITE" id="PS50110">
    <property type="entry name" value="RESPONSE_REGULATORY"/>
    <property type="match status" value="1"/>
</dbReference>
<dbReference type="InterPro" id="IPR036388">
    <property type="entry name" value="WH-like_DNA-bd_sf"/>
</dbReference>
<evidence type="ECO:0000256" key="2">
    <source>
        <dbReference type="ARBA" id="ARBA00023012"/>
    </source>
</evidence>
<dbReference type="GO" id="GO:0000156">
    <property type="term" value="F:phosphorelay response regulator activity"/>
    <property type="evidence" value="ECO:0007669"/>
    <property type="project" value="TreeGrafter"/>
</dbReference>
<dbReference type="AlphaFoldDB" id="A0A0W1AYU2"/>